<sequence>MHAMAHISFPVRLFKYISNISIRVTAAVQEFTLKMKILASSAKVFCKKISSAFSKIATALAVILLSTACNLAYAASEPAQLTDQEKLYGLNLIRKETMYNYAFFDRVPTLEYEKAYKKSVAEVLASKSTLAYYQQLQAFVALLKNSNTYVEMPKGLADYPPLKIEDSLQQAVITAISEELAKKIPLGSIVLGINGQALDKNLREQTFPRIAASSPYSMWEKGIEQALTGKPGSKITVVYLTQSGRISSASMKRDAISNPPKWVTASGVIEKNQNYQASTLEGGIGYINLGNQQVGQTLSQIKKSRSLIRKSKALIIDLRFNQSNSNQLAAGILPYLTRTKLTGPSWKTRIRSTDVDANGHPIGLSWSGSQGADLYPNRSGIKKTVPMIFLISRDMGRGAENLLGYVHQMRNALLLGEMSGDTTTRQVEFPLPGGGRLTVATQRGNYSDKIDYAGYGIQPDYMVKRDPAFFVSDQDKMLQRAIIEVKRRM</sequence>
<keyword evidence="3" id="KW-1185">Reference proteome</keyword>
<dbReference type="EMBL" id="QDDL01000010">
    <property type="protein sequence ID" value="PVZ65389.1"/>
    <property type="molecule type" value="Genomic_DNA"/>
</dbReference>
<dbReference type="GO" id="GO:0008236">
    <property type="term" value="F:serine-type peptidase activity"/>
    <property type="evidence" value="ECO:0007669"/>
    <property type="project" value="InterPro"/>
</dbReference>
<dbReference type="InterPro" id="IPR029045">
    <property type="entry name" value="ClpP/crotonase-like_dom_sf"/>
</dbReference>
<comment type="caution">
    <text evidence="2">The sequence shown here is derived from an EMBL/GenBank/DDBJ whole genome shotgun (WGS) entry which is preliminary data.</text>
</comment>
<evidence type="ECO:0000313" key="3">
    <source>
        <dbReference type="Proteomes" id="UP000244906"/>
    </source>
</evidence>
<accession>A0A2V1GWI6</accession>
<evidence type="ECO:0000313" key="2">
    <source>
        <dbReference type="EMBL" id="PVZ65389.1"/>
    </source>
</evidence>
<gene>
    <name evidence="2" type="ORF">DC094_18070</name>
</gene>
<dbReference type="GO" id="GO:0006508">
    <property type="term" value="P:proteolysis"/>
    <property type="evidence" value="ECO:0007669"/>
    <property type="project" value="InterPro"/>
</dbReference>
<reference evidence="2 3" key="1">
    <citation type="submission" date="2018-04" db="EMBL/GenBank/DDBJ databases">
        <title>Thalassorhabdus spongiae gen. nov., sp. nov., isolated from a marine sponge in South-West Iceland.</title>
        <authorList>
            <person name="Knobloch S."/>
            <person name="Daussin A."/>
            <person name="Johannsson R."/>
            <person name="Marteinsson V.T."/>
        </authorList>
    </citation>
    <scope>NUCLEOTIDE SEQUENCE [LARGE SCALE GENOMIC DNA]</scope>
    <source>
        <strain evidence="2 3">Hp12</strain>
    </source>
</reference>
<organism evidence="2 3">
    <name type="scientific">Pelagibaculum spongiae</name>
    <dbReference type="NCBI Taxonomy" id="2080658"/>
    <lineage>
        <taxon>Bacteria</taxon>
        <taxon>Pseudomonadati</taxon>
        <taxon>Pseudomonadota</taxon>
        <taxon>Gammaproteobacteria</taxon>
        <taxon>Oceanospirillales</taxon>
        <taxon>Pelagibaculum</taxon>
    </lineage>
</organism>
<dbReference type="Pfam" id="PF03572">
    <property type="entry name" value="Peptidase_S41"/>
    <property type="match status" value="1"/>
</dbReference>
<feature type="domain" description="Tail specific protease" evidence="1">
    <location>
        <begin position="284"/>
        <end position="462"/>
    </location>
</feature>
<evidence type="ECO:0000259" key="1">
    <source>
        <dbReference type="Pfam" id="PF03572"/>
    </source>
</evidence>
<dbReference type="Gene3D" id="3.90.226.10">
    <property type="entry name" value="2-enoyl-CoA Hydratase, Chain A, domain 1"/>
    <property type="match status" value="1"/>
</dbReference>
<protein>
    <recommendedName>
        <fullName evidence="1">Tail specific protease domain-containing protein</fullName>
    </recommendedName>
</protein>
<dbReference type="Proteomes" id="UP000244906">
    <property type="component" value="Unassembled WGS sequence"/>
</dbReference>
<name>A0A2V1GWI6_9GAMM</name>
<dbReference type="InterPro" id="IPR005151">
    <property type="entry name" value="Tail-specific_protease"/>
</dbReference>
<proteinExistence type="predicted"/>
<dbReference type="AlphaFoldDB" id="A0A2V1GWI6"/>
<dbReference type="SUPFAM" id="SSF52096">
    <property type="entry name" value="ClpP/crotonase"/>
    <property type="match status" value="1"/>
</dbReference>